<protein>
    <submittedName>
        <fullName evidence="2">Uncharacterized protein</fullName>
    </submittedName>
</protein>
<name>A0A132MQY1_9ACTN</name>
<evidence type="ECO:0000313" key="3">
    <source>
        <dbReference type="Proteomes" id="UP000070659"/>
    </source>
</evidence>
<feature type="region of interest" description="Disordered" evidence="1">
    <location>
        <begin position="1"/>
        <end position="56"/>
    </location>
</feature>
<accession>A0A132MQY1</accession>
<organism evidence="2 3">
    <name type="scientific">Carbonactinospora thermoautotrophica</name>
    <dbReference type="NCBI Taxonomy" id="1469144"/>
    <lineage>
        <taxon>Bacteria</taxon>
        <taxon>Bacillati</taxon>
        <taxon>Actinomycetota</taxon>
        <taxon>Actinomycetes</taxon>
        <taxon>Kitasatosporales</taxon>
        <taxon>Carbonactinosporaceae</taxon>
        <taxon>Carbonactinospora</taxon>
    </lineage>
</organism>
<dbReference type="EMBL" id="JYIJ01000018">
    <property type="protein sequence ID" value="KWX00253.1"/>
    <property type="molecule type" value="Genomic_DNA"/>
</dbReference>
<evidence type="ECO:0000313" key="2">
    <source>
        <dbReference type="EMBL" id="KWX00253.1"/>
    </source>
</evidence>
<gene>
    <name evidence="2" type="ORF">TH66_15480</name>
</gene>
<sequence>MGGVGRPAGQHRPRPPLDVPPRAAPVPAEHAPDPAAARPRRPGDAARPGGRSGDAEIVRLAGEAGVAGRCAAGGPAGAGGGRPGGRLPEHAAGRRGHHRGGGSEGRRTADARVRDHRHRDA</sequence>
<feature type="compositionally biased region" description="Low complexity" evidence="1">
    <location>
        <begin position="25"/>
        <end position="37"/>
    </location>
</feature>
<feature type="compositionally biased region" description="Basic and acidic residues" evidence="1">
    <location>
        <begin position="104"/>
        <end position="121"/>
    </location>
</feature>
<feature type="region of interest" description="Disordered" evidence="1">
    <location>
        <begin position="68"/>
        <end position="121"/>
    </location>
</feature>
<evidence type="ECO:0000256" key="1">
    <source>
        <dbReference type="SAM" id="MobiDB-lite"/>
    </source>
</evidence>
<feature type="compositionally biased region" description="Gly residues" evidence="1">
    <location>
        <begin position="74"/>
        <end position="84"/>
    </location>
</feature>
<dbReference type="Proteomes" id="UP000070659">
    <property type="component" value="Unassembled WGS sequence"/>
</dbReference>
<reference evidence="2 3" key="1">
    <citation type="submission" date="2015-02" db="EMBL/GenBank/DDBJ databases">
        <title>Physiological reanalysis, assessment of diazotrophy, and genome sequences of multiple isolates of Streptomyces thermoautotrophicus.</title>
        <authorList>
            <person name="MacKellar D.C."/>
            <person name="Lieber L."/>
            <person name="Norman J."/>
            <person name="Bolger A."/>
            <person name="Tobin C."/>
            <person name="Murray J.W."/>
            <person name="Prell J."/>
        </authorList>
    </citation>
    <scope>NUCLEOTIDE SEQUENCE [LARGE SCALE GENOMIC DNA]</scope>
    <source>
        <strain evidence="2 3">UBT1</strain>
    </source>
</reference>
<comment type="caution">
    <text evidence="2">The sequence shown here is derived from an EMBL/GenBank/DDBJ whole genome shotgun (WGS) entry which is preliminary data.</text>
</comment>
<proteinExistence type="predicted"/>
<dbReference type="AlphaFoldDB" id="A0A132MQY1"/>